<name>A0A4P9X0Q7_9FUNG</name>
<feature type="compositionally biased region" description="Basic and acidic residues" evidence="1">
    <location>
        <begin position="59"/>
        <end position="68"/>
    </location>
</feature>
<proteinExistence type="predicted"/>
<gene>
    <name evidence="2" type="ORF">CAUPRSCDRAFT_10795</name>
</gene>
<feature type="region of interest" description="Disordered" evidence="1">
    <location>
        <begin position="23"/>
        <end position="68"/>
    </location>
</feature>
<evidence type="ECO:0000313" key="3">
    <source>
        <dbReference type="Proteomes" id="UP000268535"/>
    </source>
</evidence>
<accession>A0A4P9X0Q7</accession>
<feature type="compositionally biased region" description="Basic and acidic residues" evidence="1">
    <location>
        <begin position="202"/>
        <end position="212"/>
    </location>
</feature>
<dbReference type="EMBL" id="ML009235">
    <property type="protein sequence ID" value="RKO97540.1"/>
    <property type="molecule type" value="Genomic_DNA"/>
</dbReference>
<dbReference type="Proteomes" id="UP000268535">
    <property type="component" value="Unassembled WGS sequence"/>
</dbReference>
<sequence>MGRVRRVQSHRLARFDSRLVAGDDGGRRRRRLTGGRGRRVDGGRRVGLDGLGGGGDGGGRGRGDDVDGLRGVGLRDGLRGHGEGLADPRPGGAGALDGFVARGAGLPLDGLLRRRERMLRGLGADGDLAGHRRRGRLARRIRGRGAVDDRRRSGHGGLQRRAEVGSARLKGLGLVDDPRARLADGLAGAGLDRVHHRLHDGIQRDQSRQGERRHLRRRARDIAGDIGH</sequence>
<feature type="compositionally biased region" description="Gly residues" evidence="1">
    <location>
        <begin position="49"/>
        <end position="58"/>
    </location>
</feature>
<protein>
    <submittedName>
        <fullName evidence="2">Uncharacterized protein</fullName>
    </submittedName>
</protein>
<dbReference type="AlphaFoldDB" id="A0A4P9X0Q7"/>
<feature type="compositionally biased region" description="Basic residues" evidence="1">
    <location>
        <begin position="27"/>
        <end position="37"/>
    </location>
</feature>
<organism evidence="2 3">
    <name type="scientific">Caulochytrium protostelioides</name>
    <dbReference type="NCBI Taxonomy" id="1555241"/>
    <lineage>
        <taxon>Eukaryota</taxon>
        <taxon>Fungi</taxon>
        <taxon>Fungi incertae sedis</taxon>
        <taxon>Chytridiomycota</taxon>
        <taxon>Chytridiomycota incertae sedis</taxon>
        <taxon>Chytridiomycetes</taxon>
        <taxon>Caulochytriales</taxon>
        <taxon>Caulochytriaceae</taxon>
        <taxon>Caulochytrium</taxon>
    </lineage>
</organism>
<evidence type="ECO:0000313" key="2">
    <source>
        <dbReference type="EMBL" id="RKO97540.1"/>
    </source>
</evidence>
<evidence type="ECO:0000256" key="1">
    <source>
        <dbReference type="SAM" id="MobiDB-lite"/>
    </source>
</evidence>
<feature type="region of interest" description="Disordered" evidence="1">
    <location>
        <begin position="202"/>
        <end position="228"/>
    </location>
</feature>
<reference evidence="3" key="1">
    <citation type="journal article" date="2018" name="Nat. Microbiol.">
        <title>Leveraging single-cell genomics to expand the fungal tree of life.</title>
        <authorList>
            <person name="Ahrendt S.R."/>
            <person name="Quandt C.A."/>
            <person name="Ciobanu D."/>
            <person name="Clum A."/>
            <person name="Salamov A."/>
            <person name="Andreopoulos B."/>
            <person name="Cheng J.F."/>
            <person name="Woyke T."/>
            <person name="Pelin A."/>
            <person name="Henrissat B."/>
            <person name="Reynolds N.K."/>
            <person name="Benny G.L."/>
            <person name="Smith M.E."/>
            <person name="James T.Y."/>
            <person name="Grigoriev I.V."/>
        </authorList>
    </citation>
    <scope>NUCLEOTIDE SEQUENCE [LARGE SCALE GENOMIC DNA]</scope>
    <source>
        <strain evidence="3">ATCC 52028</strain>
    </source>
</reference>
<feature type="compositionally biased region" description="Basic and acidic residues" evidence="1">
    <location>
        <begin position="38"/>
        <end position="47"/>
    </location>
</feature>